<protein>
    <submittedName>
        <fullName evidence="1">Uncharacterized protein</fullName>
    </submittedName>
</protein>
<dbReference type="Proteomes" id="UP001148838">
    <property type="component" value="Unassembled WGS sequence"/>
</dbReference>
<evidence type="ECO:0000313" key="1">
    <source>
        <dbReference type="EMBL" id="KAJ4434295.1"/>
    </source>
</evidence>
<sequence>MAGLCEGGNEPPGSLKATCILRWQRTPEGMLTITEQETRALEKRRVGIKREIKRQEVIGKKLVKRLRVRVIARILGQQLLHSGRDSFQTDLYRISNQQSRRYGS</sequence>
<gene>
    <name evidence="1" type="ORF">ANN_22847</name>
</gene>
<proteinExistence type="predicted"/>
<name>A0ABQ8SLF6_PERAM</name>
<accession>A0ABQ8SLF6</accession>
<comment type="caution">
    <text evidence="1">The sequence shown here is derived from an EMBL/GenBank/DDBJ whole genome shotgun (WGS) entry which is preliminary data.</text>
</comment>
<keyword evidence="2" id="KW-1185">Reference proteome</keyword>
<organism evidence="1 2">
    <name type="scientific">Periplaneta americana</name>
    <name type="common">American cockroach</name>
    <name type="synonym">Blatta americana</name>
    <dbReference type="NCBI Taxonomy" id="6978"/>
    <lineage>
        <taxon>Eukaryota</taxon>
        <taxon>Metazoa</taxon>
        <taxon>Ecdysozoa</taxon>
        <taxon>Arthropoda</taxon>
        <taxon>Hexapoda</taxon>
        <taxon>Insecta</taxon>
        <taxon>Pterygota</taxon>
        <taxon>Neoptera</taxon>
        <taxon>Polyneoptera</taxon>
        <taxon>Dictyoptera</taxon>
        <taxon>Blattodea</taxon>
        <taxon>Blattoidea</taxon>
        <taxon>Blattidae</taxon>
        <taxon>Blattinae</taxon>
        <taxon>Periplaneta</taxon>
    </lineage>
</organism>
<evidence type="ECO:0000313" key="2">
    <source>
        <dbReference type="Proteomes" id="UP001148838"/>
    </source>
</evidence>
<dbReference type="EMBL" id="JAJSOF020000025">
    <property type="protein sequence ID" value="KAJ4434295.1"/>
    <property type="molecule type" value="Genomic_DNA"/>
</dbReference>
<reference evidence="1 2" key="1">
    <citation type="journal article" date="2022" name="Allergy">
        <title>Genome assembly and annotation of Periplaneta americana reveal a comprehensive cockroach allergen profile.</title>
        <authorList>
            <person name="Wang L."/>
            <person name="Xiong Q."/>
            <person name="Saelim N."/>
            <person name="Wang L."/>
            <person name="Nong W."/>
            <person name="Wan A.T."/>
            <person name="Shi M."/>
            <person name="Liu X."/>
            <person name="Cao Q."/>
            <person name="Hui J.H.L."/>
            <person name="Sookrung N."/>
            <person name="Leung T.F."/>
            <person name="Tungtrongchitr A."/>
            <person name="Tsui S.K.W."/>
        </authorList>
    </citation>
    <scope>NUCLEOTIDE SEQUENCE [LARGE SCALE GENOMIC DNA]</scope>
    <source>
        <strain evidence="1">PWHHKU_190912</strain>
    </source>
</reference>